<evidence type="ECO:0000313" key="1">
    <source>
        <dbReference type="EMBL" id="SNS50991.1"/>
    </source>
</evidence>
<sequence length="53" mass="5949">MTHVARVLRAAAKRLEDHELKDPLGADFYVGPGIDESVRLLRQWADDCEAGKK</sequence>
<organism evidence="1 2">
    <name type="scientific">Actinacidiphila glaucinigra</name>
    <dbReference type="NCBI Taxonomy" id="235986"/>
    <lineage>
        <taxon>Bacteria</taxon>
        <taxon>Bacillati</taxon>
        <taxon>Actinomycetota</taxon>
        <taxon>Actinomycetes</taxon>
        <taxon>Kitasatosporales</taxon>
        <taxon>Streptomycetaceae</taxon>
        <taxon>Actinacidiphila</taxon>
    </lineage>
</organism>
<gene>
    <name evidence="1" type="ORF">SAMN05216252_106275</name>
</gene>
<dbReference type="AlphaFoldDB" id="A0A239F2Q4"/>
<dbReference type="EMBL" id="FZOF01000006">
    <property type="protein sequence ID" value="SNS50991.1"/>
    <property type="molecule type" value="Genomic_DNA"/>
</dbReference>
<reference evidence="1 2" key="1">
    <citation type="submission" date="2017-06" db="EMBL/GenBank/DDBJ databases">
        <authorList>
            <person name="Kim H.J."/>
            <person name="Triplett B.A."/>
        </authorList>
    </citation>
    <scope>NUCLEOTIDE SEQUENCE [LARGE SCALE GENOMIC DNA]</scope>
    <source>
        <strain evidence="1 2">CGMCC 4.1858</strain>
    </source>
</reference>
<protein>
    <submittedName>
        <fullName evidence="1">Uncharacterized protein</fullName>
    </submittedName>
</protein>
<name>A0A239F2Q4_9ACTN</name>
<proteinExistence type="predicted"/>
<keyword evidence="2" id="KW-1185">Reference proteome</keyword>
<accession>A0A239F2Q4</accession>
<evidence type="ECO:0000313" key="2">
    <source>
        <dbReference type="Proteomes" id="UP000198280"/>
    </source>
</evidence>
<dbReference type="Proteomes" id="UP000198280">
    <property type="component" value="Unassembled WGS sequence"/>
</dbReference>